<dbReference type="Gene3D" id="2.120.10.30">
    <property type="entry name" value="TolB, C-terminal domain"/>
    <property type="match status" value="1"/>
</dbReference>
<dbReference type="PANTHER" id="PTHR10907:SF47">
    <property type="entry name" value="REGUCALCIN"/>
    <property type="match status" value="1"/>
</dbReference>
<dbReference type="Pfam" id="PF08450">
    <property type="entry name" value="SGL"/>
    <property type="match status" value="1"/>
</dbReference>
<feature type="domain" description="SMP-30/Gluconolactonase/LRE-like region" evidence="4">
    <location>
        <begin position="12"/>
        <end position="251"/>
    </location>
</feature>
<keyword evidence="3" id="KW-0862">Zinc</keyword>
<dbReference type="PRINTS" id="PR01790">
    <property type="entry name" value="SMP30FAMILY"/>
</dbReference>
<dbReference type="PANTHER" id="PTHR10907">
    <property type="entry name" value="REGUCALCIN"/>
    <property type="match status" value="1"/>
</dbReference>
<comment type="cofactor">
    <cofactor evidence="3">
        <name>Zn(2+)</name>
        <dbReference type="ChEBI" id="CHEBI:29105"/>
    </cofactor>
    <text evidence="3">Binds 1 divalent metal cation per subunit.</text>
</comment>
<keyword evidence="6" id="KW-1185">Reference proteome</keyword>
<name>A0A4V2SV00_9PSEU</name>
<dbReference type="Proteomes" id="UP000294911">
    <property type="component" value="Unassembled WGS sequence"/>
</dbReference>
<feature type="binding site" evidence="3">
    <location>
        <position position="97"/>
    </location>
    <ligand>
        <name>substrate</name>
    </ligand>
</feature>
<evidence type="ECO:0000313" key="6">
    <source>
        <dbReference type="Proteomes" id="UP000294911"/>
    </source>
</evidence>
<feature type="binding site" evidence="3">
    <location>
        <position position="115"/>
    </location>
    <ligand>
        <name>substrate</name>
    </ligand>
</feature>
<feature type="binding site" evidence="3">
    <location>
        <position position="95"/>
    </location>
    <ligand>
        <name>substrate</name>
    </ligand>
</feature>
<dbReference type="SUPFAM" id="SSF63829">
    <property type="entry name" value="Calcium-dependent phosphotriesterase"/>
    <property type="match status" value="1"/>
</dbReference>
<evidence type="ECO:0000256" key="2">
    <source>
        <dbReference type="PIRSR" id="PIRSR605511-1"/>
    </source>
</evidence>
<dbReference type="GO" id="GO:0019853">
    <property type="term" value="P:L-ascorbic acid biosynthetic process"/>
    <property type="evidence" value="ECO:0007669"/>
    <property type="project" value="TreeGrafter"/>
</dbReference>
<reference evidence="5 6" key="1">
    <citation type="submission" date="2019-03" db="EMBL/GenBank/DDBJ databases">
        <title>Genomic Encyclopedia of Type Strains, Phase IV (KMG-IV): sequencing the most valuable type-strain genomes for metagenomic binning, comparative biology and taxonomic classification.</title>
        <authorList>
            <person name="Goeker M."/>
        </authorList>
    </citation>
    <scope>NUCLEOTIDE SEQUENCE [LARGE SCALE GENOMIC DNA]</scope>
    <source>
        <strain evidence="5 6">DSM 45765</strain>
    </source>
</reference>
<sequence length="289" mass="30541">MVEALAETTASLGEGPHWDAATGTLLWVDISAGEVHRSDPDSGRTKTLRLGGPVSMVVPSEHGRLLVARQHKLSLVDGSGVEEVVAAIPADPLIRFNDGKCDPRGRLFVGTMHTERAPGTAALYRLDGTELTPVLTGLTVSNGLGWSPDGGTMYHADTPSGCVRAYDYELETGHLRTPGRVFVDLTKQVGRPDGLTVDADGYVWVVLVRAGAVHRYAPDGTLDAVHAVPVSAPTSCAFGGPGLTDLFVTTSLELVPEDQRGQQPLAGRVLRLHPGVPGRPAPNWSPQDA</sequence>
<protein>
    <submittedName>
        <fullName evidence="5">Sugar lactone lactonase YvrE</fullName>
    </submittedName>
</protein>
<dbReference type="InterPro" id="IPR013658">
    <property type="entry name" value="SGL"/>
</dbReference>
<comment type="caution">
    <text evidence="5">The sequence shown here is derived from an EMBL/GenBank/DDBJ whole genome shotgun (WGS) entry which is preliminary data.</text>
</comment>
<proteinExistence type="inferred from homology"/>
<dbReference type="GO" id="GO:0004341">
    <property type="term" value="F:gluconolactonase activity"/>
    <property type="evidence" value="ECO:0007669"/>
    <property type="project" value="TreeGrafter"/>
</dbReference>
<gene>
    <name evidence="5" type="ORF">EV191_101519</name>
</gene>
<organism evidence="5 6">
    <name type="scientific">Tamaricihabitans halophyticus</name>
    <dbReference type="NCBI Taxonomy" id="1262583"/>
    <lineage>
        <taxon>Bacteria</taxon>
        <taxon>Bacillati</taxon>
        <taxon>Actinomycetota</taxon>
        <taxon>Actinomycetes</taxon>
        <taxon>Pseudonocardiales</taxon>
        <taxon>Pseudonocardiaceae</taxon>
        <taxon>Tamaricihabitans</taxon>
    </lineage>
</organism>
<evidence type="ECO:0000256" key="3">
    <source>
        <dbReference type="PIRSR" id="PIRSR605511-2"/>
    </source>
</evidence>
<feature type="active site" description="Proton donor/acceptor" evidence="2">
    <location>
        <position position="193"/>
    </location>
</feature>
<dbReference type="OrthoDB" id="2633250at2"/>
<dbReference type="EMBL" id="SLXQ01000001">
    <property type="protein sequence ID" value="TCP56576.1"/>
    <property type="molecule type" value="Genomic_DNA"/>
</dbReference>
<dbReference type="InterPro" id="IPR005511">
    <property type="entry name" value="SMP-30"/>
</dbReference>
<dbReference type="GO" id="GO:0005509">
    <property type="term" value="F:calcium ion binding"/>
    <property type="evidence" value="ECO:0007669"/>
    <property type="project" value="TreeGrafter"/>
</dbReference>
<accession>A0A4V2SV00</accession>
<evidence type="ECO:0000256" key="1">
    <source>
        <dbReference type="ARBA" id="ARBA00008853"/>
    </source>
</evidence>
<evidence type="ECO:0000313" key="5">
    <source>
        <dbReference type="EMBL" id="TCP56576.1"/>
    </source>
</evidence>
<dbReference type="InterPro" id="IPR011042">
    <property type="entry name" value="6-blade_b-propeller_TolB-like"/>
</dbReference>
<dbReference type="RefSeq" id="WP_132875157.1">
    <property type="nucleotide sequence ID" value="NZ_SLXQ01000001.1"/>
</dbReference>
<feature type="binding site" evidence="3">
    <location>
        <position position="142"/>
    </location>
    <ligand>
        <name>a divalent metal cation</name>
        <dbReference type="ChEBI" id="CHEBI:60240"/>
    </ligand>
</feature>
<keyword evidence="3" id="KW-0479">Metal-binding</keyword>
<dbReference type="AlphaFoldDB" id="A0A4V2SV00"/>
<feature type="binding site" evidence="3">
    <location>
        <position position="193"/>
    </location>
    <ligand>
        <name>a divalent metal cation</name>
        <dbReference type="ChEBI" id="CHEBI:60240"/>
    </ligand>
</feature>
<feature type="binding site" evidence="3">
    <location>
        <position position="14"/>
    </location>
    <ligand>
        <name>a divalent metal cation</name>
        <dbReference type="ChEBI" id="CHEBI:60240"/>
    </ligand>
</feature>
<evidence type="ECO:0000259" key="4">
    <source>
        <dbReference type="Pfam" id="PF08450"/>
    </source>
</evidence>
<comment type="similarity">
    <text evidence="1">Belongs to the SMP-30/CGR1 family.</text>
</comment>